<dbReference type="Gene3D" id="1.50.10.10">
    <property type="match status" value="1"/>
</dbReference>
<gene>
    <name evidence="11" type="ORF">TKK_012977</name>
</gene>
<keyword evidence="6" id="KW-0119">Carbohydrate metabolism</keyword>
<comment type="catalytic activity">
    <reaction evidence="1">
        <text>Endohydrolysis of (1-&gt;4)-beta-D-glucosidic linkages in cellulose, lichenin and cereal beta-D-glucans.</text>
        <dbReference type="EC" id="3.2.1.4"/>
    </reaction>
</comment>
<reference evidence="11 12" key="1">
    <citation type="journal article" date="2024" name="bioRxiv">
        <title>A reference genome for Trichogramma kaykai: A tiny desert-dwelling parasitoid wasp with competing sex-ratio distorters.</title>
        <authorList>
            <person name="Culotta J."/>
            <person name="Lindsey A.R."/>
        </authorList>
    </citation>
    <scope>NUCLEOTIDE SEQUENCE [LARGE SCALE GENOMIC DNA]</scope>
    <source>
        <strain evidence="11 12">KSX58</strain>
    </source>
</reference>
<dbReference type="EC" id="3.2.1.4" evidence="3"/>
<evidence type="ECO:0000313" key="11">
    <source>
        <dbReference type="EMBL" id="KAL3392452.1"/>
    </source>
</evidence>
<evidence type="ECO:0000256" key="1">
    <source>
        <dbReference type="ARBA" id="ARBA00000966"/>
    </source>
</evidence>
<evidence type="ECO:0000256" key="2">
    <source>
        <dbReference type="ARBA" id="ARBA00007072"/>
    </source>
</evidence>
<feature type="compositionally biased region" description="Basic and acidic residues" evidence="9">
    <location>
        <begin position="46"/>
        <end position="59"/>
    </location>
</feature>
<evidence type="ECO:0000256" key="5">
    <source>
        <dbReference type="ARBA" id="ARBA00023001"/>
    </source>
</evidence>
<evidence type="ECO:0000256" key="4">
    <source>
        <dbReference type="ARBA" id="ARBA00022801"/>
    </source>
</evidence>
<dbReference type="Pfam" id="PF00759">
    <property type="entry name" value="Glyco_hydro_9"/>
    <property type="match status" value="1"/>
</dbReference>
<proteinExistence type="inferred from homology"/>
<feature type="region of interest" description="Disordered" evidence="9">
    <location>
        <begin position="310"/>
        <end position="333"/>
    </location>
</feature>
<evidence type="ECO:0000256" key="6">
    <source>
        <dbReference type="ARBA" id="ARBA00023277"/>
    </source>
</evidence>
<keyword evidence="8" id="KW-0624">Polysaccharide degradation</keyword>
<comment type="similarity">
    <text evidence="2">Belongs to the glycosyl hydrolase 9 (cellulase E) family.</text>
</comment>
<evidence type="ECO:0000256" key="7">
    <source>
        <dbReference type="ARBA" id="ARBA00023295"/>
    </source>
</evidence>
<dbReference type="GO" id="GO:0030245">
    <property type="term" value="P:cellulose catabolic process"/>
    <property type="evidence" value="ECO:0007669"/>
    <property type="project" value="UniProtKB-KW"/>
</dbReference>
<dbReference type="InterPro" id="IPR001701">
    <property type="entry name" value="Glyco_hydro_9"/>
</dbReference>
<evidence type="ECO:0000256" key="3">
    <source>
        <dbReference type="ARBA" id="ARBA00012601"/>
    </source>
</evidence>
<dbReference type="PANTHER" id="PTHR22298">
    <property type="entry name" value="ENDO-1,4-BETA-GLUCANASE"/>
    <property type="match status" value="1"/>
</dbReference>
<name>A0ABD2WH72_9HYME</name>
<feature type="compositionally biased region" description="Polar residues" evidence="9">
    <location>
        <begin position="64"/>
        <end position="77"/>
    </location>
</feature>
<evidence type="ECO:0000256" key="8">
    <source>
        <dbReference type="ARBA" id="ARBA00023326"/>
    </source>
</evidence>
<keyword evidence="12" id="KW-1185">Reference proteome</keyword>
<feature type="region of interest" description="Disordered" evidence="9">
    <location>
        <begin position="41"/>
        <end position="77"/>
    </location>
</feature>
<evidence type="ECO:0000313" key="12">
    <source>
        <dbReference type="Proteomes" id="UP001627154"/>
    </source>
</evidence>
<dbReference type="InterPro" id="IPR008928">
    <property type="entry name" value="6-hairpin_glycosidase_sf"/>
</dbReference>
<accession>A0ABD2WH72</accession>
<organism evidence="11 12">
    <name type="scientific">Trichogramma kaykai</name>
    <dbReference type="NCBI Taxonomy" id="54128"/>
    <lineage>
        <taxon>Eukaryota</taxon>
        <taxon>Metazoa</taxon>
        <taxon>Ecdysozoa</taxon>
        <taxon>Arthropoda</taxon>
        <taxon>Hexapoda</taxon>
        <taxon>Insecta</taxon>
        <taxon>Pterygota</taxon>
        <taxon>Neoptera</taxon>
        <taxon>Endopterygota</taxon>
        <taxon>Hymenoptera</taxon>
        <taxon>Apocrita</taxon>
        <taxon>Proctotrupomorpha</taxon>
        <taxon>Chalcidoidea</taxon>
        <taxon>Trichogrammatidae</taxon>
        <taxon>Trichogramma</taxon>
    </lineage>
</organism>
<dbReference type="InterPro" id="IPR012341">
    <property type="entry name" value="6hp_glycosidase-like_sf"/>
</dbReference>
<dbReference type="EMBL" id="JBJJXI010000104">
    <property type="protein sequence ID" value="KAL3392452.1"/>
    <property type="molecule type" value="Genomic_DNA"/>
</dbReference>
<keyword evidence="4" id="KW-0378">Hydrolase</keyword>
<keyword evidence="7" id="KW-0326">Glycosidase</keyword>
<evidence type="ECO:0000259" key="10">
    <source>
        <dbReference type="Pfam" id="PF00759"/>
    </source>
</evidence>
<feature type="domain" description="Glycoside hydrolase family 9" evidence="10">
    <location>
        <begin position="155"/>
        <end position="213"/>
    </location>
</feature>
<dbReference type="GO" id="GO:0008810">
    <property type="term" value="F:cellulase activity"/>
    <property type="evidence" value="ECO:0007669"/>
    <property type="project" value="UniProtKB-EC"/>
</dbReference>
<keyword evidence="5" id="KW-0136">Cellulose degradation</keyword>
<protein>
    <recommendedName>
        <fullName evidence="3">cellulase</fullName>
        <ecNumber evidence="3">3.2.1.4</ecNumber>
    </recommendedName>
</protein>
<evidence type="ECO:0000256" key="9">
    <source>
        <dbReference type="SAM" id="MobiDB-lite"/>
    </source>
</evidence>
<dbReference type="Proteomes" id="UP001627154">
    <property type="component" value="Unassembled WGS sequence"/>
</dbReference>
<comment type="caution">
    <text evidence="11">The sequence shown here is derived from an EMBL/GenBank/DDBJ whole genome shotgun (WGS) entry which is preliminary data.</text>
</comment>
<dbReference type="SUPFAM" id="SSF48208">
    <property type="entry name" value="Six-hairpin glycosidases"/>
    <property type="match status" value="1"/>
</dbReference>
<dbReference type="AlphaFoldDB" id="A0ABD2WH72"/>
<sequence>MRPWRGFLRESHSHRSVCSLVLPYSSGLLWHIAKERSRRVGRRYTKSTEKPVVERDERKKISRGNESPTTSRDVSTLPSEKMKINRGYGGVFVTCVAFFVLSLRAKFIQGNGSNVADIIGSSANRARNIFAELDNNDGHEAGQEKRDDYDDESDYAKVLELSPLFYEAQRSGKLAPGNRIARRDDSALDDHGNDGEDLTGGYYDAATRIAMSFTVERTFLKAQGIDCINGMHFIWAGGKKKENKREKSDNLSAQPGNYVKFGFTIASATTLLAWGIISLQARRSTGHRSRDNQTRDQLLYPPLQLYRAASTSPDRSSRARLAESAGTVRRPAVRTQSDQFRDHLEDFVYSEAMLNYNAGFTSALTGLLQLRIAAK</sequence>